<sequence>MMDRDYTFAVARTRALEVSLFTQSVIEQLIAMKTYDEVLRAIQDKGWGTAETASDADAILAAENNKIWQTVAELGVPMEVFDVLSYPNLYHNVKTAIKEAYTNEQHDEFYFEGTDPSREEIRDIIGKKEFSKLPKGLDQAAQEAFEVIVHSGDGQMCDVIIDQACLKAIQEAGKESSEEIIKKYAEVTVATTNIKIAVRCQQTGKSPEFMRRAMVNCAEVDIERLIKAAQTSFDDICDYLSGGFAEAAEALRTSMSAFERWCDNYLLEMLRPQKLEFFSVGPIVAYVLARQIEIKTVGIILSGKRNNLPDEFIRERIREMYV</sequence>
<dbReference type="Pfam" id="PF01992">
    <property type="entry name" value="vATP-synt_AC39"/>
    <property type="match status" value="1"/>
</dbReference>
<dbReference type="Proteomes" id="UP000199228">
    <property type="component" value="Unassembled WGS sequence"/>
</dbReference>
<evidence type="ECO:0000256" key="3">
    <source>
        <dbReference type="ARBA" id="ARBA00023065"/>
    </source>
</evidence>
<dbReference type="Gene3D" id="1.10.132.50">
    <property type="entry name" value="ATP synthase (C/AC39) subunit, domain 3"/>
    <property type="match status" value="1"/>
</dbReference>
<gene>
    <name evidence="4" type="ORF">SAMN02910417_02152</name>
</gene>
<dbReference type="InterPro" id="IPR002843">
    <property type="entry name" value="ATPase_V0-cplx_csu/dsu"/>
</dbReference>
<dbReference type="STRING" id="1732.SAMN02910417_02152"/>
<reference evidence="4 5" key="1">
    <citation type="submission" date="2016-10" db="EMBL/GenBank/DDBJ databases">
        <authorList>
            <person name="de Groot N.N."/>
        </authorList>
    </citation>
    <scope>NUCLEOTIDE SEQUENCE [LARGE SCALE GENOMIC DNA]</scope>
    <source>
        <strain evidence="4 5">DSM 3217</strain>
    </source>
</reference>
<dbReference type="GO" id="GO:0046961">
    <property type="term" value="F:proton-transporting ATPase activity, rotational mechanism"/>
    <property type="evidence" value="ECO:0007669"/>
    <property type="project" value="InterPro"/>
</dbReference>
<protein>
    <submittedName>
        <fullName evidence="4">V/A-type H+-transporting ATPase subunit C</fullName>
    </submittedName>
</protein>
<evidence type="ECO:0000313" key="4">
    <source>
        <dbReference type="EMBL" id="SDB28848.1"/>
    </source>
</evidence>
<keyword evidence="2" id="KW-0813">Transport</keyword>
<evidence type="ECO:0000256" key="2">
    <source>
        <dbReference type="ARBA" id="ARBA00022448"/>
    </source>
</evidence>
<comment type="similarity">
    <text evidence="1">Belongs to the V-ATPase V0D/AC39 subunit family.</text>
</comment>
<dbReference type="PANTHER" id="PTHR38682">
    <property type="entry name" value="V-TYPE ATP SYNTHASE SUBUNIT C"/>
    <property type="match status" value="1"/>
</dbReference>
<keyword evidence="5" id="KW-1185">Reference proteome</keyword>
<dbReference type="InterPro" id="IPR035067">
    <property type="entry name" value="V-type_ATPase_csu/dsu"/>
</dbReference>
<name>A0A1G6C7Q5_EUBOX</name>
<keyword evidence="3" id="KW-0406">Ion transport</keyword>
<evidence type="ECO:0000313" key="5">
    <source>
        <dbReference type="Proteomes" id="UP000199228"/>
    </source>
</evidence>
<dbReference type="RefSeq" id="WP_090174364.1">
    <property type="nucleotide sequence ID" value="NZ_FMXR01000016.1"/>
</dbReference>
<proteinExistence type="inferred from homology"/>
<accession>A0A1G6C7Q5</accession>
<dbReference type="Gene3D" id="1.20.1690.10">
    <property type="entry name" value="V-type ATP synthase subunit C domain"/>
    <property type="match status" value="2"/>
</dbReference>
<dbReference type="SUPFAM" id="SSF103486">
    <property type="entry name" value="V-type ATP synthase subunit C"/>
    <property type="match status" value="1"/>
</dbReference>
<dbReference type="PANTHER" id="PTHR38682:SF1">
    <property type="entry name" value="V-TYPE ATP SYNTHASE SUBUNIT C"/>
    <property type="match status" value="1"/>
</dbReference>
<dbReference type="InterPro" id="IPR044911">
    <property type="entry name" value="V-type_ATPase_csu/dsu_dom_3"/>
</dbReference>
<dbReference type="InterPro" id="IPR050873">
    <property type="entry name" value="V-ATPase_V0D/AC39_subunit"/>
</dbReference>
<evidence type="ECO:0000256" key="1">
    <source>
        <dbReference type="ARBA" id="ARBA00006709"/>
    </source>
</evidence>
<dbReference type="EMBL" id="FMXR01000016">
    <property type="protein sequence ID" value="SDB28848.1"/>
    <property type="molecule type" value="Genomic_DNA"/>
</dbReference>
<organism evidence="4 5">
    <name type="scientific">Eubacterium oxidoreducens</name>
    <dbReference type="NCBI Taxonomy" id="1732"/>
    <lineage>
        <taxon>Bacteria</taxon>
        <taxon>Bacillati</taxon>
        <taxon>Bacillota</taxon>
        <taxon>Clostridia</taxon>
        <taxon>Eubacteriales</taxon>
        <taxon>Eubacteriaceae</taxon>
        <taxon>Eubacterium</taxon>
    </lineage>
</organism>
<dbReference type="InterPro" id="IPR036079">
    <property type="entry name" value="ATPase_csu/dsu_sf"/>
</dbReference>
<dbReference type="OrthoDB" id="1653at2"/>
<dbReference type="AlphaFoldDB" id="A0A1G6C7Q5"/>